<dbReference type="STRING" id="334253.SAMN04487943_102376"/>
<dbReference type="Pfam" id="PF05592">
    <property type="entry name" value="Bac_rhamnosid"/>
    <property type="match status" value="1"/>
</dbReference>
<evidence type="ECO:0000259" key="6">
    <source>
        <dbReference type="Pfam" id="PF17389"/>
    </source>
</evidence>
<evidence type="ECO:0000256" key="3">
    <source>
        <dbReference type="ARBA" id="ARBA00022801"/>
    </source>
</evidence>
<dbReference type="GO" id="GO:0030596">
    <property type="term" value="F:alpha-L-rhamnosidase activity"/>
    <property type="evidence" value="ECO:0007669"/>
    <property type="project" value="UniProtKB-EC"/>
</dbReference>
<dbReference type="Pfam" id="PF17390">
    <property type="entry name" value="Bac_rhamnosid_C"/>
    <property type="match status" value="1"/>
</dbReference>
<dbReference type="InterPro" id="IPR008902">
    <property type="entry name" value="Rhamnosid_concanavalin"/>
</dbReference>
<dbReference type="InterPro" id="IPR013737">
    <property type="entry name" value="Bac_rhamnosid_N"/>
</dbReference>
<feature type="domain" description="Alpha-L-rhamnosidase C-terminal" evidence="7">
    <location>
        <begin position="785"/>
        <end position="855"/>
    </location>
</feature>
<evidence type="ECO:0000256" key="2">
    <source>
        <dbReference type="ARBA" id="ARBA00012652"/>
    </source>
</evidence>
<dbReference type="PANTHER" id="PTHR33307:SF6">
    <property type="entry name" value="ALPHA-RHAMNOSIDASE (EUROFUNG)-RELATED"/>
    <property type="match status" value="1"/>
</dbReference>
<dbReference type="Pfam" id="PF08531">
    <property type="entry name" value="Bac_rhamnosid_N"/>
    <property type="match status" value="1"/>
</dbReference>
<keyword evidence="3" id="KW-0378">Hydrolase</keyword>
<feature type="domain" description="Alpha-L-rhamnosidase concanavalin-like" evidence="4">
    <location>
        <begin position="320"/>
        <end position="421"/>
    </location>
</feature>
<dbReference type="InterPro" id="IPR008928">
    <property type="entry name" value="6-hairpin_glycosidase_sf"/>
</dbReference>
<keyword evidence="9" id="KW-1185">Reference proteome</keyword>
<gene>
    <name evidence="8" type="ORF">SAMN04487943_102376</name>
</gene>
<dbReference type="InterPro" id="IPR013783">
    <property type="entry name" value="Ig-like_fold"/>
</dbReference>
<dbReference type="PIRSF" id="PIRSF010631">
    <property type="entry name" value="A-rhamnsds"/>
    <property type="match status" value="1"/>
</dbReference>
<dbReference type="InterPro" id="IPR016007">
    <property type="entry name" value="Alpha_rhamnosid"/>
</dbReference>
<name>A0A1I4IYV2_9BACI</name>
<evidence type="ECO:0000259" key="5">
    <source>
        <dbReference type="Pfam" id="PF08531"/>
    </source>
</evidence>
<evidence type="ECO:0000256" key="1">
    <source>
        <dbReference type="ARBA" id="ARBA00001445"/>
    </source>
</evidence>
<dbReference type="InterPro" id="IPR012341">
    <property type="entry name" value="6hp_glycosidase-like_sf"/>
</dbReference>
<evidence type="ECO:0000313" key="9">
    <source>
        <dbReference type="Proteomes" id="UP000198565"/>
    </source>
</evidence>
<dbReference type="AlphaFoldDB" id="A0A1I4IYV2"/>
<feature type="domain" description="Alpha-L-rhamnosidase six-hairpin glycosidase" evidence="6">
    <location>
        <begin position="426"/>
        <end position="776"/>
    </location>
</feature>
<organism evidence="8 9">
    <name type="scientific">Gracilibacillus orientalis</name>
    <dbReference type="NCBI Taxonomy" id="334253"/>
    <lineage>
        <taxon>Bacteria</taxon>
        <taxon>Bacillati</taxon>
        <taxon>Bacillota</taxon>
        <taxon>Bacilli</taxon>
        <taxon>Bacillales</taxon>
        <taxon>Bacillaceae</taxon>
        <taxon>Gracilibacillus</taxon>
    </lineage>
</organism>
<evidence type="ECO:0000259" key="4">
    <source>
        <dbReference type="Pfam" id="PF05592"/>
    </source>
</evidence>
<protein>
    <recommendedName>
        <fullName evidence="2">alpha-L-rhamnosidase</fullName>
        <ecNumber evidence="2">3.2.1.40</ecNumber>
    </recommendedName>
</protein>
<reference evidence="9" key="1">
    <citation type="submission" date="2016-10" db="EMBL/GenBank/DDBJ databases">
        <authorList>
            <person name="Varghese N."/>
            <person name="Submissions S."/>
        </authorList>
    </citation>
    <scope>NUCLEOTIDE SEQUENCE [LARGE SCALE GENOMIC DNA]</scope>
    <source>
        <strain evidence="9">CGMCC 1.4250</strain>
    </source>
</reference>
<dbReference type="Gene3D" id="2.60.120.260">
    <property type="entry name" value="Galactose-binding domain-like"/>
    <property type="match status" value="2"/>
</dbReference>
<dbReference type="EC" id="3.2.1.40" evidence="2"/>
<proteinExistence type="predicted"/>
<dbReference type="Pfam" id="PF25788">
    <property type="entry name" value="Ig_Rha78A_N"/>
    <property type="match status" value="1"/>
</dbReference>
<comment type="catalytic activity">
    <reaction evidence="1">
        <text>Hydrolysis of terminal non-reducing alpha-L-rhamnose residues in alpha-L-rhamnosides.</text>
        <dbReference type="EC" id="3.2.1.40"/>
    </reaction>
</comment>
<dbReference type="Gene3D" id="2.60.40.10">
    <property type="entry name" value="Immunoglobulins"/>
    <property type="match status" value="1"/>
</dbReference>
<dbReference type="Proteomes" id="UP000198565">
    <property type="component" value="Unassembled WGS sequence"/>
</dbReference>
<accession>A0A1I4IYV2</accession>
<dbReference type="InterPro" id="IPR035398">
    <property type="entry name" value="Bac_rhamnosid_C"/>
</dbReference>
<dbReference type="RefSeq" id="WP_091482167.1">
    <property type="nucleotide sequence ID" value="NZ_FOTR01000002.1"/>
</dbReference>
<feature type="domain" description="Bacterial alpha-L-rhamnosidase N-terminal" evidence="5">
    <location>
        <begin position="141"/>
        <end position="310"/>
    </location>
</feature>
<evidence type="ECO:0000313" key="8">
    <source>
        <dbReference type="EMBL" id="SFL59578.1"/>
    </source>
</evidence>
<dbReference type="Gene3D" id="1.50.10.10">
    <property type="match status" value="1"/>
</dbReference>
<dbReference type="InterPro" id="IPR035396">
    <property type="entry name" value="Bac_rhamnosid6H"/>
</dbReference>
<dbReference type="EMBL" id="FOTR01000002">
    <property type="protein sequence ID" value="SFL59578.1"/>
    <property type="molecule type" value="Genomic_DNA"/>
</dbReference>
<sequence length="891" mass="101620">MIQVHSLRCEYLNNPLGLDVEKPRINWRLSSTHRAAKQMAYQIQVALNGQFSNLLWDSHKVVSDQSVHIQLNQVKIEPFTTYFYRVKVWDNFENVSDWSEVATWETGMLHSNNWSADWITASNESESEACDYIRKPFHLSKNVKSARAYASSLGIYELHVNGDRVGDSYFTPGWTSYQERVQYQTYDITELVTKGENAVGMILGNGWYKGYFGFEGRTNIYGDRKAGIAEIHVTYENNETEIIVTDHSWKASKGPIKMSEIYFGEVYDARAELAGWSKKGFDDQQWKETERVDYPKENITYQQNEAVRKIEYIKPEKIIHTPEGDTVLDMGQNMVGWMHFRVNGNKGQEVSLEHAEILDKDGNFYVGNLRKATQKTTYILKGDPLGEYFEPHFTFQGFRYVKLSGLLNEVVLEDFTGVVLHSDMESTGEFECSNPLVNQLHHNINWGLKGNFLDVPTDCPQRDERLGWTGDAQMFFRTAAYLKNVAPFFTKWLKDLEADQLDNGGVPYVIPNIIQKTSGNLGGVTHSVAAWGDASVIIPWSMYVCYGDKRILEEQYESMKKWVEYLRNQGTKEALWDTGFQLGDWLGLDSEPDTYTGATDKTLIATAYFAYSTELLMKTAEVLNNEEDMRAYQLLLKKIKKTYQQLFLDATGKLTVQTQTAHVLTLMFELADEQKSKQIATDLAKLIEKENYHLTTGFIGAPYLNIVLSEYGYHDIACKLLLQTDYPSWLYQVTKGATTVWEHWDSIKEDGSFWSDDMNSFNHYAYGSIGEWLYKALGGIDSAINQPGYKHIILEPRPGAEMEWVTASVDSMYGKITSAWNDNQATFEYHLSIPVNTSATVILHGVSPAQISEQQKQLSEIEGVVGYTHENDRTFLEIGSGTYSFSVGVKV</sequence>
<dbReference type="Pfam" id="PF17389">
    <property type="entry name" value="Bac_rhamnosid6H"/>
    <property type="match status" value="1"/>
</dbReference>
<dbReference type="GO" id="GO:0005975">
    <property type="term" value="P:carbohydrate metabolic process"/>
    <property type="evidence" value="ECO:0007669"/>
    <property type="project" value="InterPro"/>
</dbReference>
<dbReference type="OrthoDB" id="9761045at2"/>
<evidence type="ECO:0000259" key="7">
    <source>
        <dbReference type="Pfam" id="PF17390"/>
    </source>
</evidence>
<dbReference type="Gene3D" id="2.60.420.10">
    <property type="entry name" value="Maltose phosphorylase, domain 3"/>
    <property type="match status" value="1"/>
</dbReference>
<dbReference type="PANTHER" id="PTHR33307">
    <property type="entry name" value="ALPHA-RHAMNOSIDASE (EUROFUNG)"/>
    <property type="match status" value="1"/>
</dbReference>
<dbReference type="SUPFAM" id="SSF48208">
    <property type="entry name" value="Six-hairpin glycosidases"/>
    <property type="match status" value="1"/>
</dbReference>